<accession>A0A645BJ17</accession>
<comment type="caution">
    <text evidence="3">The sequence shown here is derived from an EMBL/GenBank/DDBJ whole genome shotgun (WGS) entry which is preliminary data.</text>
</comment>
<keyword evidence="1" id="KW-0677">Repeat</keyword>
<organism evidence="3">
    <name type="scientific">bioreactor metagenome</name>
    <dbReference type="NCBI Taxonomy" id="1076179"/>
    <lineage>
        <taxon>unclassified sequences</taxon>
        <taxon>metagenomes</taxon>
        <taxon>ecological metagenomes</taxon>
    </lineage>
</organism>
<dbReference type="InterPro" id="IPR018337">
    <property type="entry name" value="Cell_wall/Cho-bd_repeat"/>
</dbReference>
<dbReference type="Pfam" id="PF19127">
    <property type="entry name" value="Choline_bind_3"/>
    <property type="match status" value="1"/>
</dbReference>
<dbReference type="PROSITE" id="PS51272">
    <property type="entry name" value="SLH"/>
    <property type="match status" value="1"/>
</dbReference>
<evidence type="ECO:0000259" key="2">
    <source>
        <dbReference type="PROSITE" id="PS51272"/>
    </source>
</evidence>
<evidence type="ECO:0000313" key="3">
    <source>
        <dbReference type="EMBL" id="MPM65459.1"/>
    </source>
</evidence>
<proteinExistence type="predicted"/>
<protein>
    <recommendedName>
        <fullName evidence="2">SLH domain-containing protein</fullName>
    </recommendedName>
</protein>
<feature type="domain" description="SLH" evidence="2">
    <location>
        <begin position="5"/>
        <end position="68"/>
    </location>
</feature>
<dbReference type="Pfam" id="PF00395">
    <property type="entry name" value="SLH"/>
    <property type="match status" value="1"/>
</dbReference>
<dbReference type="SUPFAM" id="SSF69360">
    <property type="entry name" value="Cell wall binding repeat"/>
    <property type="match status" value="1"/>
</dbReference>
<gene>
    <name evidence="3" type="ORF">SDC9_112355</name>
</gene>
<dbReference type="InterPro" id="IPR001119">
    <property type="entry name" value="SLH_dom"/>
</dbReference>
<dbReference type="EMBL" id="VSSQ01020527">
    <property type="protein sequence ID" value="MPM65459.1"/>
    <property type="molecule type" value="Genomic_DNA"/>
</dbReference>
<dbReference type="Pfam" id="PF01473">
    <property type="entry name" value="Choline_bind_1"/>
    <property type="match status" value="2"/>
</dbReference>
<evidence type="ECO:0000256" key="1">
    <source>
        <dbReference type="ARBA" id="ARBA00022737"/>
    </source>
</evidence>
<sequence>MIRVAVNFEDGGSIGSTYKTAVMSMQQAGIMLGENNDRFNPKASATRAEVSVMLCHYIKLTIDPATAKGWAKNDSGQRMYFKDGKVLTGWQTIDDTIYCFNNSGNAYADCWHQNSKGEWFYLSDDGSAVCGWKDIGGHRYYFSTDAVMIGEKWLEIDGKWYFFYAEGSLAVSTTIDGFKIDKNGIRQAS</sequence>
<dbReference type="Gene3D" id="2.10.270.10">
    <property type="entry name" value="Cholin Binding"/>
    <property type="match status" value="2"/>
</dbReference>
<name>A0A645BJ17_9ZZZZ</name>
<reference evidence="3" key="1">
    <citation type="submission" date="2019-08" db="EMBL/GenBank/DDBJ databases">
        <authorList>
            <person name="Kucharzyk K."/>
            <person name="Murdoch R.W."/>
            <person name="Higgins S."/>
            <person name="Loffler F."/>
        </authorList>
    </citation>
    <scope>NUCLEOTIDE SEQUENCE</scope>
</reference>
<dbReference type="AlphaFoldDB" id="A0A645BJ17"/>